<dbReference type="InterPro" id="IPR011991">
    <property type="entry name" value="ArsR-like_HTH"/>
</dbReference>
<dbReference type="Gene3D" id="3.30.70.920">
    <property type="match status" value="1"/>
</dbReference>
<evidence type="ECO:0000313" key="5">
    <source>
        <dbReference type="EMBL" id="RCK45003.1"/>
    </source>
</evidence>
<evidence type="ECO:0000259" key="4">
    <source>
        <dbReference type="PROSITE" id="PS50956"/>
    </source>
</evidence>
<dbReference type="Pfam" id="PF01037">
    <property type="entry name" value="AsnC_trans_reg"/>
    <property type="match status" value="1"/>
</dbReference>
<name>A0A367WU77_9PROT</name>
<gene>
    <name evidence="5" type="ORF">TH30_13400</name>
</gene>
<dbReference type="PROSITE" id="PS50956">
    <property type="entry name" value="HTH_ASNC_2"/>
    <property type="match status" value="1"/>
</dbReference>
<sequence length="146" mass="16414">MDEIDQKILKILMRDARISQKELAAKVGLSAPGVAERVRRLEERGVIRGFTIDVDPEALGYPLQAIVRIRPLPGKLHIVQQLISEIPEFGECDKVTGDDCFVARLYIRSMKELDGLLDQIVDKAETNTAIVKSKPVERRMPPLSPR</sequence>
<dbReference type="PROSITE" id="PS00519">
    <property type="entry name" value="HTH_ASNC_1"/>
    <property type="match status" value="1"/>
</dbReference>
<protein>
    <submittedName>
        <fullName evidence="5">AsnC family transcriptional regulator</fullName>
    </submittedName>
</protein>
<evidence type="ECO:0000313" key="6">
    <source>
        <dbReference type="Proteomes" id="UP000252255"/>
    </source>
</evidence>
<organism evidence="5 6">
    <name type="scientific">Thalassospira profundimaris</name>
    <dbReference type="NCBI Taxonomy" id="502049"/>
    <lineage>
        <taxon>Bacteria</taxon>
        <taxon>Pseudomonadati</taxon>
        <taxon>Pseudomonadota</taxon>
        <taxon>Alphaproteobacteria</taxon>
        <taxon>Rhodospirillales</taxon>
        <taxon>Thalassospiraceae</taxon>
        <taxon>Thalassospira</taxon>
    </lineage>
</organism>
<dbReference type="InterPro" id="IPR011008">
    <property type="entry name" value="Dimeric_a/b-barrel"/>
</dbReference>
<dbReference type="OrthoDB" id="9809462at2"/>
<reference evidence="5 6" key="1">
    <citation type="submission" date="2014-07" db="EMBL/GenBank/DDBJ databases">
        <title>Draft genome sequence of Thalassospira profundimaris PR54-5.</title>
        <authorList>
            <person name="Lai Q."/>
            <person name="Shao Z."/>
        </authorList>
    </citation>
    <scope>NUCLEOTIDE SEQUENCE [LARGE SCALE GENOMIC DNA]</scope>
    <source>
        <strain evidence="5 6">PR54-5</strain>
    </source>
</reference>
<dbReference type="GO" id="GO:0043565">
    <property type="term" value="F:sequence-specific DNA binding"/>
    <property type="evidence" value="ECO:0007669"/>
    <property type="project" value="InterPro"/>
</dbReference>
<keyword evidence="2" id="KW-0238">DNA-binding</keyword>
<dbReference type="SMART" id="SM00344">
    <property type="entry name" value="HTH_ASNC"/>
    <property type="match status" value="1"/>
</dbReference>
<dbReference type="FunFam" id="1.10.10.10:FF:000186">
    <property type="entry name" value="AsnC family transcriptional regulator"/>
    <property type="match status" value="1"/>
</dbReference>
<dbReference type="GO" id="GO:0006355">
    <property type="term" value="P:regulation of DNA-templated transcription"/>
    <property type="evidence" value="ECO:0007669"/>
    <property type="project" value="UniProtKB-ARBA"/>
</dbReference>
<dbReference type="PANTHER" id="PTHR30154:SF51">
    <property type="entry name" value="ASNC-FAMILY TRANSCRIPTIONAL REGULATORY PROTEIN"/>
    <property type="match status" value="1"/>
</dbReference>
<dbReference type="PANTHER" id="PTHR30154">
    <property type="entry name" value="LEUCINE-RESPONSIVE REGULATORY PROTEIN"/>
    <property type="match status" value="1"/>
</dbReference>
<dbReference type="InterPro" id="IPR036390">
    <property type="entry name" value="WH_DNA-bd_sf"/>
</dbReference>
<dbReference type="Proteomes" id="UP000252255">
    <property type="component" value="Unassembled WGS sequence"/>
</dbReference>
<dbReference type="EMBL" id="JPWI01000008">
    <property type="protein sequence ID" value="RCK45003.1"/>
    <property type="molecule type" value="Genomic_DNA"/>
</dbReference>
<dbReference type="RefSeq" id="WP_114098527.1">
    <property type="nucleotide sequence ID" value="NZ_JPWI01000008.1"/>
</dbReference>
<dbReference type="SUPFAM" id="SSF46785">
    <property type="entry name" value="Winged helix' DNA-binding domain"/>
    <property type="match status" value="1"/>
</dbReference>
<dbReference type="CDD" id="cd00090">
    <property type="entry name" value="HTH_ARSR"/>
    <property type="match status" value="1"/>
</dbReference>
<dbReference type="SUPFAM" id="SSF54909">
    <property type="entry name" value="Dimeric alpha+beta barrel"/>
    <property type="match status" value="1"/>
</dbReference>
<dbReference type="PRINTS" id="PR00033">
    <property type="entry name" value="HTHASNC"/>
</dbReference>
<comment type="caution">
    <text evidence="5">The sequence shown here is derived from an EMBL/GenBank/DDBJ whole genome shotgun (WGS) entry which is preliminary data.</text>
</comment>
<evidence type="ECO:0000256" key="1">
    <source>
        <dbReference type="ARBA" id="ARBA00023015"/>
    </source>
</evidence>
<keyword evidence="1" id="KW-0805">Transcription regulation</keyword>
<dbReference type="InterPro" id="IPR019885">
    <property type="entry name" value="Tscrpt_reg_HTH_AsnC-type_CS"/>
</dbReference>
<evidence type="ECO:0000256" key="3">
    <source>
        <dbReference type="ARBA" id="ARBA00023163"/>
    </source>
</evidence>
<evidence type="ECO:0000256" key="2">
    <source>
        <dbReference type="ARBA" id="ARBA00023125"/>
    </source>
</evidence>
<feature type="domain" description="HTH asnC-type" evidence="4">
    <location>
        <begin position="1"/>
        <end position="62"/>
    </location>
</feature>
<dbReference type="InterPro" id="IPR019887">
    <property type="entry name" value="Tscrpt_reg_AsnC/Lrp_C"/>
</dbReference>
<dbReference type="GO" id="GO:0005829">
    <property type="term" value="C:cytosol"/>
    <property type="evidence" value="ECO:0007669"/>
    <property type="project" value="TreeGrafter"/>
</dbReference>
<dbReference type="GO" id="GO:0043200">
    <property type="term" value="P:response to amino acid"/>
    <property type="evidence" value="ECO:0007669"/>
    <property type="project" value="TreeGrafter"/>
</dbReference>
<keyword evidence="3" id="KW-0804">Transcription</keyword>
<dbReference type="InterPro" id="IPR019888">
    <property type="entry name" value="Tscrpt_reg_AsnC-like"/>
</dbReference>
<dbReference type="Gene3D" id="1.10.10.10">
    <property type="entry name" value="Winged helix-like DNA-binding domain superfamily/Winged helix DNA-binding domain"/>
    <property type="match status" value="1"/>
</dbReference>
<dbReference type="InterPro" id="IPR036388">
    <property type="entry name" value="WH-like_DNA-bd_sf"/>
</dbReference>
<dbReference type="Pfam" id="PF13412">
    <property type="entry name" value="HTH_24"/>
    <property type="match status" value="1"/>
</dbReference>
<proteinExistence type="predicted"/>
<accession>A0A367WU77</accession>
<dbReference type="AlphaFoldDB" id="A0A367WU77"/>
<dbReference type="InterPro" id="IPR000485">
    <property type="entry name" value="AsnC-type_HTH_dom"/>
</dbReference>